<evidence type="ECO:0000313" key="3">
    <source>
        <dbReference type="EMBL" id="RKS80301.1"/>
    </source>
</evidence>
<evidence type="ECO:0000256" key="1">
    <source>
        <dbReference type="ARBA" id="ARBA00022676"/>
    </source>
</evidence>
<dbReference type="Pfam" id="PF13692">
    <property type="entry name" value="Glyco_trans_1_4"/>
    <property type="match status" value="1"/>
</dbReference>
<dbReference type="SUPFAM" id="SSF53756">
    <property type="entry name" value="UDP-Glycosyltransferase/glycogen phosphorylase"/>
    <property type="match status" value="1"/>
</dbReference>
<dbReference type="Proteomes" id="UP000281955">
    <property type="component" value="Unassembled WGS sequence"/>
</dbReference>
<sequence>MTGRAGAPLVVVSNYSGGIRRYVWLAAAAAPGEVQELDSAGPLPAKVRRLRRLLHERSGSEVVVTHGVAAGVAARLRGRRHRESVHVEFWHGDPFFLSPRKRVVFDAARRVGRAPDLQVFVHEGLRPLYADRSVRSVVLPNTVPLAEAASGQRERVVLYLGRYSAEKGVEDLLAAWRLLGGPSTGGPAAEGWRLQLHGDGDLPGGDPAGSPALRVGGPTEDPLAELARASLLVVPSHAECSPYVALEALASATPLVATSVGDLPETAGSSGAGWLVDPREPAALAASIAAATAVGDAELRRRGELGRAWLARSRPFDAWSAAVSALYAGEAP</sequence>
<evidence type="ECO:0000313" key="4">
    <source>
        <dbReference type="Proteomes" id="UP000281955"/>
    </source>
</evidence>
<dbReference type="PANTHER" id="PTHR12526">
    <property type="entry name" value="GLYCOSYLTRANSFERASE"/>
    <property type="match status" value="1"/>
</dbReference>
<dbReference type="OrthoDB" id="6286688at2"/>
<gene>
    <name evidence="3" type="ORF">CLV35_0728</name>
</gene>
<dbReference type="CDD" id="cd03801">
    <property type="entry name" value="GT4_PimA-like"/>
    <property type="match status" value="1"/>
</dbReference>
<dbReference type="GO" id="GO:0016757">
    <property type="term" value="F:glycosyltransferase activity"/>
    <property type="evidence" value="ECO:0007669"/>
    <property type="project" value="UniProtKB-KW"/>
</dbReference>
<dbReference type="Gene3D" id="3.40.50.2000">
    <property type="entry name" value="Glycogen Phosphorylase B"/>
    <property type="match status" value="2"/>
</dbReference>
<organism evidence="3 4">
    <name type="scientific">Motilibacter peucedani</name>
    <dbReference type="NCBI Taxonomy" id="598650"/>
    <lineage>
        <taxon>Bacteria</taxon>
        <taxon>Bacillati</taxon>
        <taxon>Actinomycetota</taxon>
        <taxon>Actinomycetes</taxon>
        <taxon>Motilibacterales</taxon>
        <taxon>Motilibacteraceae</taxon>
        <taxon>Motilibacter</taxon>
    </lineage>
</organism>
<comment type="caution">
    <text evidence="3">The sequence shown here is derived from an EMBL/GenBank/DDBJ whole genome shotgun (WGS) entry which is preliminary data.</text>
</comment>
<keyword evidence="4" id="KW-1185">Reference proteome</keyword>
<dbReference type="EMBL" id="RBWV01000009">
    <property type="protein sequence ID" value="RKS80301.1"/>
    <property type="molecule type" value="Genomic_DNA"/>
</dbReference>
<proteinExistence type="predicted"/>
<evidence type="ECO:0000256" key="2">
    <source>
        <dbReference type="ARBA" id="ARBA00022679"/>
    </source>
</evidence>
<keyword evidence="2 3" id="KW-0808">Transferase</keyword>
<name>A0A420XU93_9ACTN</name>
<reference evidence="3 4" key="1">
    <citation type="submission" date="2018-10" db="EMBL/GenBank/DDBJ databases">
        <title>Genomic Encyclopedia of Archaeal and Bacterial Type Strains, Phase II (KMG-II): from individual species to whole genera.</title>
        <authorList>
            <person name="Goeker M."/>
        </authorList>
    </citation>
    <scope>NUCLEOTIDE SEQUENCE [LARGE SCALE GENOMIC DNA]</scope>
    <source>
        <strain evidence="3 4">RP-AC37</strain>
    </source>
</reference>
<protein>
    <submittedName>
        <fullName evidence="3">Glycosyltransferase involved in cell wall biosynthesis</fullName>
    </submittedName>
</protein>
<keyword evidence="1" id="KW-0328">Glycosyltransferase</keyword>
<dbReference type="PANTHER" id="PTHR12526:SF510">
    <property type="entry name" value="D-INOSITOL 3-PHOSPHATE GLYCOSYLTRANSFERASE"/>
    <property type="match status" value="1"/>
</dbReference>
<dbReference type="AlphaFoldDB" id="A0A420XU93"/>
<dbReference type="InParanoid" id="A0A420XU93"/>
<accession>A0A420XU93</accession>
<dbReference type="RefSeq" id="WP_121192006.1">
    <property type="nucleotide sequence ID" value="NZ_RBWV01000009.1"/>
</dbReference>